<gene>
    <name evidence="1" type="ORF">LMG7974_01104</name>
</gene>
<dbReference type="Proteomes" id="UP000789803">
    <property type="component" value="Unassembled WGS sequence"/>
</dbReference>
<proteinExistence type="predicted"/>
<dbReference type="RefSeq" id="WP_229932902.1">
    <property type="nucleotide sequence ID" value="NZ_CAJHOF010000008.1"/>
</dbReference>
<name>A0ABN7K811_9BACT</name>
<accession>A0ABN7K811</accession>
<dbReference type="EMBL" id="CAJHOF010000008">
    <property type="protein sequence ID" value="CAD7288639.1"/>
    <property type="molecule type" value="Genomic_DNA"/>
</dbReference>
<comment type="caution">
    <text evidence="1">The sequence shown here is derived from an EMBL/GenBank/DDBJ whole genome shotgun (WGS) entry which is preliminary data.</text>
</comment>
<protein>
    <submittedName>
        <fullName evidence="1">Uncharacterized protein</fullName>
    </submittedName>
</protein>
<sequence length="110" mass="13065">MSNQDEKAKRVKYLRALEKFAKSAVTSLKRDDFDENEFRLRMNKNAKIFEKAQAVYLDNAYTKELENFVNLVLSNGEKTQMIKSANLLDKLRNQKTYKKEKHKNSYKDEH</sequence>
<evidence type="ECO:0000313" key="2">
    <source>
        <dbReference type="Proteomes" id="UP000789803"/>
    </source>
</evidence>
<reference evidence="1 2" key="1">
    <citation type="submission" date="2020-11" db="EMBL/GenBank/DDBJ databases">
        <authorList>
            <person name="Peeters C."/>
        </authorList>
    </citation>
    <scope>NUCLEOTIDE SEQUENCE [LARGE SCALE GENOMIC DNA]</scope>
    <source>
        <strain evidence="1 2">LMG 7974</strain>
    </source>
</reference>
<organism evidence="1 2">
    <name type="scientific">Campylobacter majalis</name>
    <dbReference type="NCBI Taxonomy" id="2790656"/>
    <lineage>
        <taxon>Bacteria</taxon>
        <taxon>Pseudomonadati</taxon>
        <taxon>Campylobacterota</taxon>
        <taxon>Epsilonproteobacteria</taxon>
        <taxon>Campylobacterales</taxon>
        <taxon>Campylobacteraceae</taxon>
        <taxon>Campylobacter</taxon>
    </lineage>
</organism>
<evidence type="ECO:0000313" key="1">
    <source>
        <dbReference type="EMBL" id="CAD7288639.1"/>
    </source>
</evidence>
<keyword evidence="2" id="KW-1185">Reference proteome</keyword>